<feature type="region of interest" description="Disordered" evidence="1">
    <location>
        <begin position="1"/>
        <end position="39"/>
    </location>
</feature>
<evidence type="ECO:0000313" key="3">
    <source>
        <dbReference type="Proteomes" id="UP000729357"/>
    </source>
</evidence>
<dbReference type="EMBL" id="JAHFXS010004233">
    <property type="protein sequence ID" value="KAG9956604.1"/>
    <property type="molecule type" value="Genomic_DNA"/>
</dbReference>
<dbReference type="AlphaFoldDB" id="A0A9P8FA32"/>
<gene>
    <name evidence="2" type="ORF">KCU98_g17331</name>
</gene>
<accession>A0A9P8FA32</accession>
<feature type="compositionally biased region" description="Polar residues" evidence="1">
    <location>
        <begin position="17"/>
        <end position="37"/>
    </location>
</feature>
<name>A0A9P8FA32_AURME</name>
<organism evidence="2 3">
    <name type="scientific">Aureobasidium melanogenum</name>
    <name type="common">Aureobasidium pullulans var. melanogenum</name>
    <dbReference type="NCBI Taxonomy" id="46634"/>
    <lineage>
        <taxon>Eukaryota</taxon>
        <taxon>Fungi</taxon>
        <taxon>Dikarya</taxon>
        <taxon>Ascomycota</taxon>
        <taxon>Pezizomycotina</taxon>
        <taxon>Dothideomycetes</taxon>
        <taxon>Dothideomycetidae</taxon>
        <taxon>Dothideales</taxon>
        <taxon>Saccotheciaceae</taxon>
        <taxon>Aureobasidium</taxon>
    </lineage>
</organism>
<feature type="non-terminal residue" evidence="2">
    <location>
        <position position="95"/>
    </location>
</feature>
<reference evidence="2" key="1">
    <citation type="journal article" date="2021" name="J Fungi (Basel)">
        <title>Virulence traits and population genomics of the black yeast Aureobasidium melanogenum.</title>
        <authorList>
            <person name="Cernosa A."/>
            <person name="Sun X."/>
            <person name="Gostincar C."/>
            <person name="Fang C."/>
            <person name="Gunde-Cimerman N."/>
            <person name="Song Z."/>
        </authorList>
    </citation>
    <scope>NUCLEOTIDE SEQUENCE</scope>
    <source>
        <strain evidence="2">EXF-9298</strain>
    </source>
</reference>
<dbReference type="Proteomes" id="UP000729357">
    <property type="component" value="Unassembled WGS sequence"/>
</dbReference>
<evidence type="ECO:0000313" key="2">
    <source>
        <dbReference type="EMBL" id="KAG9956604.1"/>
    </source>
</evidence>
<comment type="caution">
    <text evidence="2">The sequence shown here is derived from an EMBL/GenBank/DDBJ whole genome shotgun (WGS) entry which is preliminary data.</text>
</comment>
<keyword evidence="3" id="KW-1185">Reference proteome</keyword>
<proteinExistence type="predicted"/>
<reference evidence="2" key="2">
    <citation type="submission" date="2021-08" db="EMBL/GenBank/DDBJ databases">
        <authorList>
            <person name="Gostincar C."/>
            <person name="Sun X."/>
            <person name="Song Z."/>
            <person name="Gunde-Cimerman N."/>
        </authorList>
    </citation>
    <scope>NUCLEOTIDE SEQUENCE</scope>
    <source>
        <strain evidence="2">EXF-9298</strain>
    </source>
</reference>
<evidence type="ECO:0000256" key="1">
    <source>
        <dbReference type="SAM" id="MobiDB-lite"/>
    </source>
</evidence>
<protein>
    <submittedName>
        <fullName evidence="2">Uncharacterized protein</fullName>
    </submittedName>
</protein>
<sequence>MNSSETLPKEQPMVTENPVSPTETLPRYQSGNESDVSGTGALAELLPEKCSTATAGILNTFMWTETSFAITNVILASLGPLKYHLSLRDAFLCGF</sequence>